<accession>A0A3M7QY63</accession>
<proteinExistence type="predicted"/>
<evidence type="ECO:0000313" key="2">
    <source>
        <dbReference type="Proteomes" id="UP000276133"/>
    </source>
</evidence>
<dbReference type="Proteomes" id="UP000276133">
    <property type="component" value="Unassembled WGS sequence"/>
</dbReference>
<reference evidence="1 2" key="1">
    <citation type="journal article" date="2018" name="Sci. Rep.">
        <title>Genomic signatures of local adaptation to the degree of environmental predictability in rotifers.</title>
        <authorList>
            <person name="Franch-Gras L."/>
            <person name="Hahn C."/>
            <person name="Garcia-Roger E.M."/>
            <person name="Carmona M.J."/>
            <person name="Serra M."/>
            <person name="Gomez A."/>
        </authorList>
    </citation>
    <scope>NUCLEOTIDE SEQUENCE [LARGE SCALE GENOMIC DNA]</scope>
    <source>
        <strain evidence="1">HYR1</strain>
    </source>
</reference>
<sequence>MINPVIRIKDLIPEYLNPNIFNLIPEYLNPTFFKVCVNLSGIWQKKTKILLLLFHEDLFLFRGTMEPFRVRHTRAHKLSQLMLIGTLHFESGQKIVHQLLLQYRRQAKDTHLV</sequence>
<keyword evidence="2" id="KW-1185">Reference proteome</keyword>
<evidence type="ECO:0000313" key="1">
    <source>
        <dbReference type="EMBL" id="RNA15948.1"/>
    </source>
</evidence>
<organism evidence="1 2">
    <name type="scientific">Brachionus plicatilis</name>
    <name type="common">Marine rotifer</name>
    <name type="synonym">Brachionus muelleri</name>
    <dbReference type="NCBI Taxonomy" id="10195"/>
    <lineage>
        <taxon>Eukaryota</taxon>
        <taxon>Metazoa</taxon>
        <taxon>Spiralia</taxon>
        <taxon>Gnathifera</taxon>
        <taxon>Rotifera</taxon>
        <taxon>Eurotatoria</taxon>
        <taxon>Monogononta</taxon>
        <taxon>Pseudotrocha</taxon>
        <taxon>Ploima</taxon>
        <taxon>Brachionidae</taxon>
        <taxon>Brachionus</taxon>
    </lineage>
</organism>
<comment type="caution">
    <text evidence="1">The sequence shown here is derived from an EMBL/GenBank/DDBJ whole genome shotgun (WGS) entry which is preliminary data.</text>
</comment>
<gene>
    <name evidence="1" type="ORF">BpHYR1_029666</name>
</gene>
<dbReference type="AlphaFoldDB" id="A0A3M7QY63"/>
<protein>
    <submittedName>
        <fullName evidence="1">Uncharacterized protein</fullName>
    </submittedName>
</protein>
<dbReference type="EMBL" id="REGN01004839">
    <property type="protein sequence ID" value="RNA15948.1"/>
    <property type="molecule type" value="Genomic_DNA"/>
</dbReference>
<name>A0A3M7QY63_BRAPC</name>